<evidence type="ECO:0000256" key="10">
    <source>
        <dbReference type="ARBA" id="ARBA00023289"/>
    </source>
</evidence>
<protein>
    <submittedName>
        <fullName evidence="13">Ras family-domain-containing protein</fullName>
    </submittedName>
</protein>
<dbReference type="InterPro" id="IPR001806">
    <property type="entry name" value="Small_GTPase"/>
</dbReference>
<evidence type="ECO:0000256" key="12">
    <source>
        <dbReference type="SAM" id="MobiDB-lite"/>
    </source>
</evidence>
<comment type="subcellular location">
    <subcellularLocation>
        <location evidence="1">Cell membrane</location>
        <topology evidence="1">Lipid-anchor</topology>
        <orientation evidence="1">Cytoplasmic side</orientation>
    </subcellularLocation>
</comment>
<dbReference type="SMART" id="SM00174">
    <property type="entry name" value="RHO"/>
    <property type="match status" value="1"/>
</dbReference>
<keyword evidence="5" id="KW-0547">Nucleotide-binding</keyword>
<dbReference type="GO" id="GO:0003924">
    <property type="term" value="F:GTPase activity"/>
    <property type="evidence" value="ECO:0007669"/>
    <property type="project" value="InterPro"/>
</dbReference>
<dbReference type="Proteomes" id="UP000738349">
    <property type="component" value="Unassembled WGS sequence"/>
</dbReference>
<dbReference type="PROSITE" id="PS51421">
    <property type="entry name" value="RAS"/>
    <property type="match status" value="1"/>
</dbReference>
<evidence type="ECO:0000256" key="5">
    <source>
        <dbReference type="ARBA" id="ARBA00022741"/>
    </source>
</evidence>
<feature type="compositionally biased region" description="Low complexity" evidence="12">
    <location>
        <begin position="225"/>
        <end position="239"/>
    </location>
</feature>
<gene>
    <name evidence="13" type="ORF">EDB81DRAFT_662015</name>
</gene>
<evidence type="ECO:0000256" key="11">
    <source>
        <dbReference type="ARBA" id="ARBA00025673"/>
    </source>
</evidence>
<keyword evidence="3" id="KW-0813">Transport</keyword>
<dbReference type="Pfam" id="PF00071">
    <property type="entry name" value="Ras"/>
    <property type="match status" value="1"/>
</dbReference>
<keyword evidence="10" id="KW-0636">Prenylation</keyword>
<dbReference type="GO" id="GO:0005525">
    <property type="term" value="F:GTP binding"/>
    <property type="evidence" value="ECO:0007669"/>
    <property type="project" value="UniProtKB-KW"/>
</dbReference>
<accession>A0A9P9E1H0</accession>
<evidence type="ECO:0000256" key="1">
    <source>
        <dbReference type="ARBA" id="ARBA00004342"/>
    </source>
</evidence>
<organism evidence="13 14">
    <name type="scientific">Dactylonectria macrodidyma</name>
    <dbReference type="NCBI Taxonomy" id="307937"/>
    <lineage>
        <taxon>Eukaryota</taxon>
        <taxon>Fungi</taxon>
        <taxon>Dikarya</taxon>
        <taxon>Ascomycota</taxon>
        <taxon>Pezizomycotina</taxon>
        <taxon>Sordariomycetes</taxon>
        <taxon>Hypocreomycetidae</taxon>
        <taxon>Hypocreales</taxon>
        <taxon>Nectriaceae</taxon>
        <taxon>Dactylonectria</taxon>
    </lineage>
</organism>
<dbReference type="SMART" id="SM00173">
    <property type="entry name" value="RAS"/>
    <property type="match status" value="1"/>
</dbReference>
<comment type="function">
    <text evidence="11">Protein transport. Probably involved in vesicular traffic.</text>
</comment>
<dbReference type="SMART" id="SM00176">
    <property type="entry name" value="RAN"/>
    <property type="match status" value="1"/>
</dbReference>
<keyword evidence="14" id="KW-1185">Reference proteome</keyword>
<dbReference type="InterPro" id="IPR050305">
    <property type="entry name" value="Small_GTPase_Rab"/>
</dbReference>
<evidence type="ECO:0000256" key="6">
    <source>
        <dbReference type="ARBA" id="ARBA00022927"/>
    </source>
</evidence>
<evidence type="ECO:0000256" key="2">
    <source>
        <dbReference type="ARBA" id="ARBA00006270"/>
    </source>
</evidence>
<feature type="region of interest" description="Disordered" evidence="12">
    <location>
        <begin position="223"/>
        <end position="253"/>
    </location>
</feature>
<keyword evidence="9" id="KW-0449">Lipoprotein</keyword>
<dbReference type="PROSITE" id="PS51419">
    <property type="entry name" value="RAB"/>
    <property type="match status" value="1"/>
</dbReference>
<keyword evidence="7" id="KW-0342">GTP-binding</keyword>
<evidence type="ECO:0000256" key="7">
    <source>
        <dbReference type="ARBA" id="ARBA00023134"/>
    </source>
</evidence>
<evidence type="ECO:0000256" key="4">
    <source>
        <dbReference type="ARBA" id="ARBA00022475"/>
    </source>
</evidence>
<evidence type="ECO:0000256" key="8">
    <source>
        <dbReference type="ARBA" id="ARBA00023136"/>
    </source>
</evidence>
<keyword evidence="8" id="KW-0472">Membrane</keyword>
<dbReference type="GO" id="GO:0005886">
    <property type="term" value="C:plasma membrane"/>
    <property type="evidence" value="ECO:0007669"/>
    <property type="project" value="UniProtKB-SubCell"/>
</dbReference>
<dbReference type="AlphaFoldDB" id="A0A9P9E1H0"/>
<comment type="similarity">
    <text evidence="2">Belongs to the small GTPase superfamily. Rab family.</text>
</comment>
<evidence type="ECO:0000313" key="14">
    <source>
        <dbReference type="Proteomes" id="UP000738349"/>
    </source>
</evidence>
<proteinExistence type="inferred from homology"/>
<dbReference type="SUPFAM" id="SSF52540">
    <property type="entry name" value="P-loop containing nucleoside triphosphate hydrolases"/>
    <property type="match status" value="1"/>
</dbReference>
<evidence type="ECO:0000256" key="3">
    <source>
        <dbReference type="ARBA" id="ARBA00022448"/>
    </source>
</evidence>
<dbReference type="InterPro" id="IPR027417">
    <property type="entry name" value="P-loop_NTPase"/>
</dbReference>
<dbReference type="Gene3D" id="3.40.50.300">
    <property type="entry name" value="P-loop containing nucleotide triphosphate hydrolases"/>
    <property type="match status" value="1"/>
</dbReference>
<dbReference type="NCBIfam" id="TIGR00231">
    <property type="entry name" value="small_GTP"/>
    <property type="match status" value="1"/>
</dbReference>
<sequence>MTDESKKIALTSPALSATRSLNVPARIDSVDKISVPTPKPYIRKLGKSTRNYDMLVKVLLIGDASVGKSQILLRFSDETYTPSYISTIGIDFKIATIEIDGKIIKLQIWDTAGQERFRTITTAYYRGAMGILLVYDVTDERSFQNILAWNANVELHAAEGINKMLIGNNSDQVESRVVSSERGQALAYELGVPFLEVSSKLNINIDQAFHSLSADIMKRLNAERQSQQAQNEDNQTQQSIKQGWWKTSKWPWK</sequence>
<dbReference type="GO" id="GO:0015031">
    <property type="term" value="P:protein transport"/>
    <property type="evidence" value="ECO:0007669"/>
    <property type="project" value="UniProtKB-KW"/>
</dbReference>
<dbReference type="FunFam" id="3.40.50.300:FF:000363">
    <property type="entry name" value="Secretion related GTPase srgA"/>
    <property type="match status" value="1"/>
</dbReference>
<dbReference type="SMART" id="SM00175">
    <property type="entry name" value="RAB"/>
    <property type="match status" value="1"/>
</dbReference>
<dbReference type="EMBL" id="JAGMUV010000018">
    <property type="protein sequence ID" value="KAH7128877.1"/>
    <property type="molecule type" value="Genomic_DNA"/>
</dbReference>
<evidence type="ECO:0000313" key="13">
    <source>
        <dbReference type="EMBL" id="KAH7128877.1"/>
    </source>
</evidence>
<comment type="caution">
    <text evidence="13">The sequence shown here is derived from an EMBL/GenBank/DDBJ whole genome shotgun (WGS) entry which is preliminary data.</text>
</comment>
<keyword evidence="4" id="KW-1003">Cell membrane</keyword>
<dbReference type="InterPro" id="IPR005225">
    <property type="entry name" value="Small_GTP-bd"/>
</dbReference>
<evidence type="ECO:0000256" key="9">
    <source>
        <dbReference type="ARBA" id="ARBA00023288"/>
    </source>
</evidence>
<reference evidence="13" key="1">
    <citation type="journal article" date="2021" name="Nat. Commun.">
        <title>Genetic determinants of endophytism in the Arabidopsis root mycobiome.</title>
        <authorList>
            <person name="Mesny F."/>
            <person name="Miyauchi S."/>
            <person name="Thiergart T."/>
            <person name="Pickel B."/>
            <person name="Atanasova L."/>
            <person name="Karlsson M."/>
            <person name="Huettel B."/>
            <person name="Barry K.W."/>
            <person name="Haridas S."/>
            <person name="Chen C."/>
            <person name="Bauer D."/>
            <person name="Andreopoulos W."/>
            <person name="Pangilinan J."/>
            <person name="LaButti K."/>
            <person name="Riley R."/>
            <person name="Lipzen A."/>
            <person name="Clum A."/>
            <person name="Drula E."/>
            <person name="Henrissat B."/>
            <person name="Kohler A."/>
            <person name="Grigoriev I.V."/>
            <person name="Martin F.M."/>
            <person name="Hacquard S."/>
        </authorList>
    </citation>
    <scope>NUCLEOTIDE SEQUENCE</scope>
    <source>
        <strain evidence="13">MPI-CAGE-AT-0147</strain>
    </source>
</reference>
<keyword evidence="6" id="KW-0653">Protein transport</keyword>
<name>A0A9P9E1H0_9HYPO</name>
<dbReference type="PANTHER" id="PTHR47980">
    <property type="entry name" value="LD44762P"/>
    <property type="match status" value="1"/>
</dbReference>
<dbReference type="OrthoDB" id="10367041at2759"/>
<dbReference type="PRINTS" id="PR00449">
    <property type="entry name" value="RASTRNSFRMNG"/>
</dbReference>